<protein>
    <submittedName>
        <fullName evidence="1">Uncharacterized protein</fullName>
    </submittedName>
</protein>
<reference evidence="1" key="3">
    <citation type="submission" date="2025-08" db="UniProtKB">
        <authorList>
            <consortium name="Ensembl"/>
        </authorList>
    </citation>
    <scope>IDENTIFICATION</scope>
</reference>
<dbReference type="HOGENOM" id="CLU_3361973_0_0_1"/>
<evidence type="ECO:0000313" key="1">
    <source>
        <dbReference type="Ensembl" id="ENSCINP00000030662.1"/>
    </source>
</evidence>
<keyword evidence="2" id="KW-1185">Reference proteome</keyword>
<reference evidence="2" key="1">
    <citation type="journal article" date="2002" name="Science">
        <title>The draft genome of Ciona intestinalis: insights into chordate and vertebrate origins.</title>
        <authorList>
            <person name="Dehal P."/>
            <person name="Satou Y."/>
            <person name="Campbell R.K."/>
            <person name="Chapman J."/>
            <person name="Degnan B."/>
            <person name="De Tomaso A."/>
            <person name="Davidson B."/>
            <person name="Di Gregorio A."/>
            <person name="Gelpke M."/>
            <person name="Goodstein D.M."/>
            <person name="Harafuji N."/>
            <person name="Hastings K.E."/>
            <person name="Ho I."/>
            <person name="Hotta K."/>
            <person name="Huang W."/>
            <person name="Kawashima T."/>
            <person name="Lemaire P."/>
            <person name="Martinez D."/>
            <person name="Meinertzhagen I.A."/>
            <person name="Necula S."/>
            <person name="Nonaka M."/>
            <person name="Putnam N."/>
            <person name="Rash S."/>
            <person name="Saiga H."/>
            <person name="Satake M."/>
            <person name="Terry A."/>
            <person name="Yamada L."/>
            <person name="Wang H.G."/>
            <person name="Awazu S."/>
            <person name="Azumi K."/>
            <person name="Boore J."/>
            <person name="Branno M."/>
            <person name="Chin-Bow S."/>
            <person name="DeSantis R."/>
            <person name="Doyle S."/>
            <person name="Francino P."/>
            <person name="Keys D.N."/>
            <person name="Haga S."/>
            <person name="Hayashi H."/>
            <person name="Hino K."/>
            <person name="Imai K.S."/>
            <person name="Inaba K."/>
            <person name="Kano S."/>
            <person name="Kobayashi K."/>
            <person name="Kobayashi M."/>
            <person name="Lee B.I."/>
            <person name="Makabe K.W."/>
            <person name="Manohar C."/>
            <person name="Matassi G."/>
            <person name="Medina M."/>
            <person name="Mochizuki Y."/>
            <person name="Mount S."/>
            <person name="Morishita T."/>
            <person name="Miura S."/>
            <person name="Nakayama A."/>
            <person name="Nishizaka S."/>
            <person name="Nomoto H."/>
            <person name="Ohta F."/>
            <person name="Oishi K."/>
            <person name="Rigoutsos I."/>
            <person name="Sano M."/>
            <person name="Sasaki A."/>
            <person name="Sasakura Y."/>
            <person name="Shoguchi E."/>
            <person name="Shin-i T."/>
            <person name="Spagnuolo A."/>
            <person name="Stainier D."/>
            <person name="Suzuki M.M."/>
            <person name="Tassy O."/>
            <person name="Takatori N."/>
            <person name="Tokuoka M."/>
            <person name="Yagi K."/>
            <person name="Yoshizaki F."/>
            <person name="Wada S."/>
            <person name="Zhang C."/>
            <person name="Hyatt P.D."/>
            <person name="Larimer F."/>
            <person name="Detter C."/>
            <person name="Doggett N."/>
            <person name="Glavina T."/>
            <person name="Hawkins T."/>
            <person name="Richardson P."/>
            <person name="Lucas S."/>
            <person name="Kohara Y."/>
            <person name="Levine M."/>
            <person name="Satoh N."/>
            <person name="Rokhsar D.S."/>
        </authorList>
    </citation>
    <scope>NUCLEOTIDE SEQUENCE [LARGE SCALE GENOMIC DNA]</scope>
</reference>
<dbReference type="Proteomes" id="UP000008144">
    <property type="component" value="Chromosome 12"/>
</dbReference>
<organism evidence="1 2">
    <name type="scientific">Ciona intestinalis</name>
    <name type="common">Transparent sea squirt</name>
    <name type="synonym">Ascidia intestinalis</name>
    <dbReference type="NCBI Taxonomy" id="7719"/>
    <lineage>
        <taxon>Eukaryota</taxon>
        <taxon>Metazoa</taxon>
        <taxon>Chordata</taxon>
        <taxon>Tunicata</taxon>
        <taxon>Ascidiacea</taxon>
        <taxon>Phlebobranchia</taxon>
        <taxon>Cionidae</taxon>
        <taxon>Ciona</taxon>
    </lineage>
</organism>
<reference evidence="1" key="2">
    <citation type="journal article" date="2008" name="Genome Biol.">
        <title>Improved genome assembly and evidence-based global gene model set for the chordate Ciona intestinalis: new insight into intron and operon populations.</title>
        <authorList>
            <person name="Satou Y."/>
            <person name="Mineta K."/>
            <person name="Ogasawara M."/>
            <person name="Sasakura Y."/>
            <person name="Shoguchi E."/>
            <person name="Ueno K."/>
            <person name="Yamada L."/>
            <person name="Matsumoto J."/>
            <person name="Wasserscheid J."/>
            <person name="Dewar K."/>
            <person name="Wiley G.B."/>
            <person name="Macmil S.L."/>
            <person name="Roe B.A."/>
            <person name="Zeller R.W."/>
            <person name="Hastings K.E."/>
            <person name="Lemaire P."/>
            <person name="Lindquist E."/>
            <person name="Endo T."/>
            <person name="Hotta K."/>
            <person name="Inaba K."/>
        </authorList>
    </citation>
    <scope>NUCLEOTIDE SEQUENCE [LARGE SCALE GENOMIC DNA]</scope>
    <source>
        <strain evidence="1">wild type</strain>
    </source>
</reference>
<evidence type="ECO:0000313" key="2">
    <source>
        <dbReference type="Proteomes" id="UP000008144"/>
    </source>
</evidence>
<reference evidence="1" key="4">
    <citation type="submission" date="2025-09" db="UniProtKB">
        <authorList>
            <consortium name="Ensembl"/>
        </authorList>
    </citation>
    <scope>IDENTIFICATION</scope>
</reference>
<proteinExistence type="predicted"/>
<dbReference type="InParanoid" id="H2XLY0"/>
<dbReference type="Ensembl" id="ENSCINT00000033492.1">
    <property type="protein sequence ID" value="ENSCINP00000030662.1"/>
    <property type="gene ID" value="ENSCING00000021155.1"/>
</dbReference>
<name>H2XLY0_CIOIN</name>
<accession>H2XLY0</accession>
<sequence length="36" mass="3936">MTSSIYDVSSLVGFEFGTLVHPIENMIGGEYRDITG</sequence>
<dbReference type="EMBL" id="EAAA01001050">
    <property type="status" value="NOT_ANNOTATED_CDS"/>
    <property type="molecule type" value="Genomic_DNA"/>
</dbReference>
<dbReference type="AlphaFoldDB" id="H2XLY0"/>